<dbReference type="Proteomes" id="UP000274358">
    <property type="component" value="Unassembled WGS sequence"/>
</dbReference>
<evidence type="ECO:0000313" key="3">
    <source>
        <dbReference type="Proteomes" id="UP000274358"/>
    </source>
</evidence>
<dbReference type="RefSeq" id="WP_126683494.1">
    <property type="nucleotide sequence ID" value="NZ_RYYV01000002.1"/>
</dbReference>
<reference evidence="2 3" key="1">
    <citation type="submission" date="2018-12" db="EMBL/GenBank/DDBJ databases">
        <title>Dyella dinghuensis sp. nov. DHOA06 and Dyella choica sp. nov. 4M-K27, isolated from forest soil.</title>
        <authorList>
            <person name="Qiu L.-H."/>
            <person name="Gao Z.-H."/>
        </authorList>
    </citation>
    <scope>NUCLEOTIDE SEQUENCE [LARGE SCALE GENOMIC DNA]</scope>
    <source>
        <strain evidence="2 3">4M-K27</strain>
    </source>
</reference>
<accession>A0A3S0R608</accession>
<gene>
    <name evidence="2" type="ORF">EKH80_04360</name>
</gene>
<sequence length="116" mass="12530">MIKKAGLAVFLSVACTGVSAGAGPNCAEGYLVGIESSRADNANGWAVWVSSKPYFDGTAHRYSSDIGGRLDLNKDWGRFTFSMAMNAMNMGHPVDVDDIYGSMFCDDFQRLEESNS</sequence>
<keyword evidence="1" id="KW-0732">Signal</keyword>
<dbReference type="EMBL" id="RYYV01000002">
    <property type="protein sequence ID" value="RUL79037.1"/>
    <property type="molecule type" value="Genomic_DNA"/>
</dbReference>
<feature type="signal peptide" evidence="1">
    <location>
        <begin position="1"/>
        <end position="20"/>
    </location>
</feature>
<proteinExistence type="predicted"/>
<organism evidence="2 3">
    <name type="scientific">Dyella choica</name>
    <dbReference type="NCBI Taxonomy" id="1927959"/>
    <lineage>
        <taxon>Bacteria</taxon>
        <taxon>Pseudomonadati</taxon>
        <taxon>Pseudomonadota</taxon>
        <taxon>Gammaproteobacteria</taxon>
        <taxon>Lysobacterales</taxon>
        <taxon>Rhodanobacteraceae</taxon>
        <taxon>Dyella</taxon>
    </lineage>
</organism>
<protein>
    <submittedName>
        <fullName evidence="2">Uncharacterized protein</fullName>
    </submittedName>
</protein>
<name>A0A3S0R608_9GAMM</name>
<evidence type="ECO:0000313" key="2">
    <source>
        <dbReference type="EMBL" id="RUL79037.1"/>
    </source>
</evidence>
<keyword evidence="3" id="KW-1185">Reference proteome</keyword>
<comment type="caution">
    <text evidence="2">The sequence shown here is derived from an EMBL/GenBank/DDBJ whole genome shotgun (WGS) entry which is preliminary data.</text>
</comment>
<dbReference type="PROSITE" id="PS51257">
    <property type="entry name" value="PROKAR_LIPOPROTEIN"/>
    <property type="match status" value="1"/>
</dbReference>
<feature type="chain" id="PRO_5018605301" evidence="1">
    <location>
        <begin position="21"/>
        <end position="116"/>
    </location>
</feature>
<dbReference type="AlphaFoldDB" id="A0A3S0R608"/>
<evidence type="ECO:0000256" key="1">
    <source>
        <dbReference type="SAM" id="SignalP"/>
    </source>
</evidence>